<keyword evidence="1" id="KW-0812">Transmembrane</keyword>
<evidence type="ECO:0000313" key="3">
    <source>
        <dbReference type="Proteomes" id="UP001155079"/>
    </source>
</evidence>
<evidence type="ECO:0000313" key="2">
    <source>
        <dbReference type="EMBL" id="MCM2401903.1"/>
    </source>
</evidence>
<comment type="caution">
    <text evidence="2">The sequence shown here is derived from an EMBL/GenBank/DDBJ whole genome shotgun (WGS) entry which is preliminary data.</text>
</comment>
<reference evidence="2 3" key="1">
    <citation type="submission" date="2022-06" db="EMBL/GenBank/DDBJ databases">
        <authorList>
            <person name="Sun Q."/>
        </authorList>
    </citation>
    <scope>NUCLEOTIDE SEQUENCE [LARGE SCALE GENOMIC DNA]</scope>
    <source>
        <strain evidence="2 3">S153</strain>
    </source>
</reference>
<dbReference type="Proteomes" id="UP001155079">
    <property type="component" value="Unassembled WGS sequence"/>
</dbReference>
<feature type="transmembrane region" description="Helical" evidence="1">
    <location>
        <begin position="108"/>
        <end position="128"/>
    </location>
</feature>
<proteinExistence type="predicted"/>
<sequence>MGALIAGVLILIAMLLQMLGFTGTCTMGASGTFTTGAVLSSLPLGLAVYLTYRASKKDNARGLPMIPASLSVVMLCLTAPAWWSSLRFHTPCGDDYEFYSPELGADDFLFLASYLVFPLLVVLAARPWSIGRLKSR</sequence>
<keyword evidence="1" id="KW-1133">Transmembrane helix</keyword>
<feature type="transmembrane region" description="Helical" evidence="1">
    <location>
        <begin position="64"/>
        <end position="83"/>
    </location>
</feature>
<gene>
    <name evidence="2" type="ORF">NBH20_12105</name>
</gene>
<keyword evidence="1" id="KW-0472">Membrane</keyword>
<accession>A0ABT0V8D2</accession>
<dbReference type="EMBL" id="JAMQAY010000004">
    <property type="protein sequence ID" value="MCM2401903.1"/>
    <property type="molecule type" value="Genomic_DNA"/>
</dbReference>
<dbReference type="RefSeq" id="WP_250945234.1">
    <property type="nucleotide sequence ID" value="NZ_JAMQAY010000004.1"/>
</dbReference>
<feature type="transmembrane region" description="Helical" evidence="1">
    <location>
        <begin position="32"/>
        <end position="52"/>
    </location>
</feature>
<protein>
    <submittedName>
        <fullName evidence="2">Uncharacterized protein</fullName>
    </submittedName>
</protein>
<organism evidence="2 3">
    <name type="scientific">Ciceribacter sichuanensis</name>
    <dbReference type="NCBI Taxonomy" id="2949647"/>
    <lineage>
        <taxon>Bacteria</taxon>
        <taxon>Pseudomonadati</taxon>
        <taxon>Pseudomonadota</taxon>
        <taxon>Alphaproteobacteria</taxon>
        <taxon>Hyphomicrobiales</taxon>
        <taxon>Rhizobiaceae</taxon>
        <taxon>Ciceribacter</taxon>
    </lineage>
</organism>
<keyword evidence="3" id="KW-1185">Reference proteome</keyword>
<name>A0ABT0V8D2_9HYPH</name>
<evidence type="ECO:0000256" key="1">
    <source>
        <dbReference type="SAM" id="Phobius"/>
    </source>
</evidence>